<keyword evidence="4" id="KW-1185">Reference proteome</keyword>
<dbReference type="KEGG" id="mgin:FRZ54_11400"/>
<keyword evidence="2" id="KW-1133">Transmembrane helix</keyword>
<evidence type="ECO:0000256" key="1">
    <source>
        <dbReference type="SAM" id="MobiDB-lite"/>
    </source>
</evidence>
<dbReference type="OrthoDB" id="676306at2"/>
<feature type="region of interest" description="Disordered" evidence="1">
    <location>
        <begin position="58"/>
        <end position="189"/>
    </location>
</feature>
<proteinExistence type="predicted"/>
<keyword evidence="2" id="KW-0472">Membrane</keyword>
<feature type="compositionally biased region" description="Polar residues" evidence="1">
    <location>
        <begin position="80"/>
        <end position="95"/>
    </location>
</feature>
<dbReference type="RefSeq" id="WP_147031732.1">
    <property type="nucleotide sequence ID" value="NZ_CP042436.1"/>
</dbReference>
<evidence type="ECO:0000313" key="3">
    <source>
        <dbReference type="EMBL" id="QEC63156.1"/>
    </source>
</evidence>
<dbReference type="Proteomes" id="UP000321479">
    <property type="component" value="Chromosome"/>
</dbReference>
<feature type="compositionally biased region" description="Polar residues" evidence="1">
    <location>
        <begin position="155"/>
        <end position="172"/>
    </location>
</feature>
<accession>A0A5B8UXN0</accession>
<sequence length="272" mass="29065">MEYQQQEENNYPKAFLATGIIMAVLMAMCYFIVFTSPPPPEMGTGGILVNYGTTDEGMGSDYMSTEEPSKAEKPNHTKPTKITETQPTPQKAVEQQSDKKVVTQNTEDAPEVNSNPKAHSTAVATQPVTKPAKPTLNQNALYKGKSTGGAGEGDGTTNTPGNQGKPTGSTLANNYNGTGSGNGGNLRMDQRSFVSSPKVEDNHRSTGKIVVEIHVDKQGNVISAKAGAKGTTISDYDLFQRCENAVRNAKLNALDTAPDTQIGFVTFVFKVQ</sequence>
<name>A0A5B8UXN0_9SPHI</name>
<evidence type="ECO:0000313" key="4">
    <source>
        <dbReference type="Proteomes" id="UP000321479"/>
    </source>
</evidence>
<feature type="transmembrane region" description="Helical" evidence="2">
    <location>
        <begin position="14"/>
        <end position="33"/>
    </location>
</feature>
<feature type="compositionally biased region" description="Polar residues" evidence="1">
    <location>
        <begin position="102"/>
        <end position="128"/>
    </location>
</feature>
<evidence type="ECO:0000256" key="2">
    <source>
        <dbReference type="SAM" id="Phobius"/>
    </source>
</evidence>
<dbReference type="EMBL" id="CP042436">
    <property type="protein sequence ID" value="QEC63156.1"/>
    <property type="molecule type" value="Genomic_DNA"/>
</dbReference>
<keyword evidence="2" id="KW-0812">Transmembrane</keyword>
<dbReference type="AlphaFoldDB" id="A0A5B8UXN0"/>
<organism evidence="3 4">
    <name type="scientific">Mucilaginibacter ginsenosidivorans</name>
    <dbReference type="NCBI Taxonomy" id="398053"/>
    <lineage>
        <taxon>Bacteria</taxon>
        <taxon>Pseudomonadati</taxon>
        <taxon>Bacteroidota</taxon>
        <taxon>Sphingobacteriia</taxon>
        <taxon>Sphingobacteriales</taxon>
        <taxon>Sphingobacteriaceae</taxon>
        <taxon>Mucilaginibacter</taxon>
    </lineage>
</organism>
<reference evidence="3 4" key="1">
    <citation type="journal article" date="2017" name="Curr. Microbiol.">
        <title>Mucilaginibacter ginsenosidivorans sp. nov., Isolated from Soil of Ginseng Field.</title>
        <authorList>
            <person name="Kim M.M."/>
            <person name="Siddiqi M.Z."/>
            <person name="Im W.T."/>
        </authorList>
    </citation>
    <scope>NUCLEOTIDE SEQUENCE [LARGE SCALE GENOMIC DNA]</scope>
    <source>
        <strain evidence="3 4">Gsoil 3017</strain>
    </source>
</reference>
<protein>
    <submittedName>
        <fullName evidence="3">Energy transducer TonB</fullName>
    </submittedName>
</protein>
<gene>
    <name evidence="3" type="ORF">FRZ54_11400</name>
</gene>